<name>A0ABQ8IWQ3_DERPT</name>
<comment type="caution">
    <text evidence="1">The sequence shown here is derived from an EMBL/GenBank/DDBJ whole genome shotgun (WGS) entry which is preliminary data.</text>
</comment>
<reference evidence="1 2" key="2">
    <citation type="journal article" date="2022" name="Mol. Biol. Evol.">
        <title>Comparative Genomics Reveals Insights into the Divergent Evolution of Astigmatic Mites and Household Pest Adaptations.</title>
        <authorList>
            <person name="Xiong Q."/>
            <person name="Wan A.T."/>
            <person name="Liu X."/>
            <person name="Fung C.S."/>
            <person name="Xiao X."/>
            <person name="Malainual N."/>
            <person name="Hou J."/>
            <person name="Wang L."/>
            <person name="Wang M."/>
            <person name="Yang K.Y."/>
            <person name="Cui Y."/>
            <person name="Leung E.L."/>
            <person name="Nong W."/>
            <person name="Shin S.K."/>
            <person name="Au S.W."/>
            <person name="Jeong K.Y."/>
            <person name="Chew F.T."/>
            <person name="Hui J.H."/>
            <person name="Leung T.F."/>
            <person name="Tungtrongchitr A."/>
            <person name="Zhong N."/>
            <person name="Liu Z."/>
            <person name="Tsui S.K."/>
        </authorList>
    </citation>
    <scope>NUCLEOTIDE SEQUENCE [LARGE SCALE GENOMIC DNA]</scope>
    <source>
        <strain evidence="1">Derp</strain>
    </source>
</reference>
<protein>
    <submittedName>
        <fullName evidence="1">Uncharacterized protein</fullName>
    </submittedName>
</protein>
<gene>
    <name evidence="1" type="ORF">DERP_008583</name>
</gene>
<sequence length="93" mass="10082">MNNNNIRTSCLANSSSIGSSKNLLILTSSDNPLRRRVFIINSLAKCGAGCGSNGLITIDLSNGSPGTIYQNKGGVFRKCTHDKYYNVKMYTCQ</sequence>
<evidence type="ECO:0000313" key="1">
    <source>
        <dbReference type="EMBL" id="KAH9414742.1"/>
    </source>
</evidence>
<reference evidence="1 2" key="1">
    <citation type="journal article" date="2018" name="J. Allergy Clin. Immunol.">
        <title>High-quality assembly of Dermatophagoides pteronyssinus genome and transcriptome reveals a wide range of novel allergens.</title>
        <authorList>
            <person name="Liu X.Y."/>
            <person name="Yang K.Y."/>
            <person name="Wang M.Q."/>
            <person name="Kwok J.S."/>
            <person name="Zeng X."/>
            <person name="Yang Z."/>
            <person name="Xiao X.J."/>
            <person name="Lau C.P."/>
            <person name="Li Y."/>
            <person name="Huang Z.M."/>
            <person name="Ba J.G."/>
            <person name="Yim A.K."/>
            <person name="Ouyang C.Y."/>
            <person name="Ngai S.M."/>
            <person name="Chan T.F."/>
            <person name="Leung E.L."/>
            <person name="Liu L."/>
            <person name="Liu Z.G."/>
            <person name="Tsui S.K."/>
        </authorList>
    </citation>
    <scope>NUCLEOTIDE SEQUENCE [LARGE SCALE GENOMIC DNA]</scope>
    <source>
        <strain evidence="1">Derp</strain>
    </source>
</reference>
<proteinExistence type="predicted"/>
<organism evidence="1 2">
    <name type="scientific">Dermatophagoides pteronyssinus</name>
    <name type="common">European house dust mite</name>
    <dbReference type="NCBI Taxonomy" id="6956"/>
    <lineage>
        <taxon>Eukaryota</taxon>
        <taxon>Metazoa</taxon>
        <taxon>Ecdysozoa</taxon>
        <taxon>Arthropoda</taxon>
        <taxon>Chelicerata</taxon>
        <taxon>Arachnida</taxon>
        <taxon>Acari</taxon>
        <taxon>Acariformes</taxon>
        <taxon>Sarcoptiformes</taxon>
        <taxon>Astigmata</taxon>
        <taxon>Psoroptidia</taxon>
        <taxon>Analgoidea</taxon>
        <taxon>Pyroglyphidae</taxon>
        <taxon>Dermatophagoidinae</taxon>
        <taxon>Dermatophagoides</taxon>
    </lineage>
</organism>
<dbReference type="Proteomes" id="UP000887458">
    <property type="component" value="Unassembled WGS sequence"/>
</dbReference>
<evidence type="ECO:0000313" key="2">
    <source>
        <dbReference type="Proteomes" id="UP000887458"/>
    </source>
</evidence>
<accession>A0ABQ8IWQ3</accession>
<keyword evidence="2" id="KW-1185">Reference proteome</keyword>
<dbReference type="EMBL" id="NJHN03000105">
    <property type="protein sequence ID" value="KAH9414742.1"/>
    <property type="molecule type" value="Genomic_DNA"/>
</dbReference>